<dbReference type="PANTHER" id="PTHR35851:SF1">
    <property type="entry name" value="CELL DIVISION PROTEIN FTSQ"/>
    <property type="match status" value="1"/>
</dbReference>
<keyword evidence="6 9" id="KW-1133">Transmembrane helix</keyword>
<dbReference type="InterPro" id="IPR034746">
    <property type="entry name" value="POTRA"/>
</dbReference>
<reference evidence="11" key="1">
    <citation type="submission" date="2020-10" db="EMBL/GenBank/DDBJ databases">
        <title>Microbiome of the Black Sea water column analyzed by genome centric metagenomics.</title>
        <authorList>
            <person name="Cabello-Yeves P.J."/>
            <person name="Callieri C."/>
            <person name="Picazo A."/>
            <person name="Mehrshad M."/>
            <person name="Haro-Moreno J.M."/>
            <person name="Roda-Garcia J."/>
            <person name="Dzembekova N."/>
            <person name="Slabakova V."/>
            <person name="Slabakova N."/>
            <person name="Moncheva S."/>
            <person name="Rodriguez-Valera F."/>
        </authorList>
    </citation>
    <scope>NUCLEOTIDE SEQUENCE</scope>
    <source>
        <strain evidence="11">BS307-5m-G5</strain>
    </source>
</reference>
<evidence type="ECO:0000256" key="2">
    <source>
        <dbReference type="ARBA" id="ARBA00022475"/>
    </source>
</evidence>
<evidence type="ECO:0000256" key="5">
    <source>
        <dbReference type="ARBA" id="ARBA00022692"/>
    </source>
</evidence>
<dbReference type="InterPro" id="IPR026579">
    <property type="entry name" value="FtsQ"/>
</dbReference>
<comment type="caution">
    <text evidence="11">The sequence shown here is derived from an EMBL/GenBank/DDBJ whole genome shotgun (WGS) entry which is preliminary data.</text>
</comment>
<comment type="caution">
    <text evidence="9">Lacks conserved residue(s) required for the propagation of feature annotation.</text>
</comment>
<keyword evidence="3 9" id="KW-0997">Cell inner membrane</keyword>
<feature type="transmembrane region" description="Helical" evidence="9">
    <location>
        <begin position="25"/>
        <end position="48"/>
    </location>
</feature>
<dbReference type="GO" id="GO:0032153">
    <property type="term" value="C:cell division site"/>
    <property type="evidence" value="ECO:0007669"/>
    <property type="project" value="UniProtKB-UniRule"/>
</dbReference>
<gene>
    <name evidence="9" type="primary">ftsQ</name>
    <name evidence="11" type="ORF">ISQ19_02890</name>
</gene>
<keyword evidence="2 9" id="KW-1003">Cell membrane</keyword>
<keyword evidence="7 9" id="KW-0472">Membrane</keyword>
<evidence type="ECO:0000313" key="12">
    <source>
        <dbReference type="Proteomes" id="UP000785783"/>
    </source>
</evidence>
<dbReference type="Gene3D" id="3.10.20.310">
    <property type="entry name" value="membrane protein fhac"/>
    <property type="match status" value="1"/>
</dbReference>
<dbReference type="PANTHER" id="PTHR35851">
    <property type="entry name" value="CELL DIVISION PROTEIN FTSQ"/>
    <property type="match status" value="1"/>
</dbReference>
<dbReference type="PROSITE" id="PS51779">
    <property type="entry name" value="POTRA"/>
    <property type="match status" value="1"/>
</dbReference>
<dbReference type="Proteomes" id="UP000785783">
    <property type="component" value="Unassembled WGS sequence"/>
</dbReference>
<accession>A0A937L3J4</accession>
<comment type="function">
    <text evidence="9">Essential cell division protein.</text>
</comment>
<evidence type="ECO:0000256" key="9">
    <source>
        <dbReference type="HAMAP-Rule" id="MF_00911"/>
    </source>
</evidence>
<dbReference type="EMBL" id="JADHOK010000023">
    <property type="protein sequence ID" value="MBL6761624.1"/>
    <property type="molecule type" value="Genomic_DNA"/>
</dbReference>
<evidence type="ECO:0000256" key="4">
    <source>
        <dbReference type="ARBA" id="ARBA00022618"/>
    </source>
</evidence>
<comment type="similarity">
    <text evidence="9">Belongs to the FtsQ/DivIB family. FtsQ subfamily.</text>
</comment>
<organism evidence="11 12">
    <name type="scientific">PS1 clade bacterium</name>
    <dbReference type="NCBI Taxonomy" id="2175152"/>
    <lineage>
        <taxon>Bacteria</taxon>
        <taxon>Pseudomonadati</taxon>
        <taxon>Pseudomonadota</taxon>
        <taxon>Alphaproteobacteria</taxon>
        <taxon>PS1 clade</taxon>
    </lineage>
</organism>
<sequence length="306" mass="33777">MPKMTQKNSAGKALVKSSATTISRLMSLLISVLATPFNLIFIGLRIIWSGRRLRLAAIALTLVAVTALIFRVESFSPVADMVRGQTHKTTASAGFKVNDITVEGRKRTQRKDLLAAIDIGQNDPIFAIDLPSVHARIEALPWVEKAVVLRRLPNIIHIDLTEREPFAFYKAGNDSALIDRKGVTITRHHLAPFGHLPVFSGKGATLRASAFMEMLQAYPVLRNRMVAAHWNSGRRWTVTLDHGGQVHLPAHGVSGALDRLMVLEKERRVLAIENQAIDLRLPDRVLLRPANERSSVFDRAQGGSAS</sequence>
<keyword evidence="5 9" id="KW-0812">Transmembrane</keyword>
<evidence type="ECO:0000313" key="11">
    <source>
        <dbReference type="EMBL" id="MBL6761624.1"/>
    </source>
</evidence>
<dbReference type="Pfam" id="PF08478">
    <property type="entry name" value="POTRA_1"/>
    <property type="match status" value="1"/>
</dbReference>
<keyword evidence="4 9" id="KW-0132">Cell division</keyword>
<proteinExistence type="inferred from homology"/>
<dbReference type="Pfam" id="PF03799">
    <property type="entry name" value="FtsQ_DivIB_C"/>
    <property type="match status" value="1"/>
</dbReference>
<evidence type="ECO:0000259" key="10">
    <source>
        <dbReference type="PROSITE" id="PS51779"/>
    </source>
</evidence>
<dbReference type="GO" id="GO:0090529">
    <property type="term" value="P:cell septum assembly"/>
    <property type="evidence" value="ECO:0007669"/>
    <property type="project" value="InterPro"/>
</dbReference>
<evidence type="ECO:0000256" key="1">
    <source>
        <dbReference type="ARBA" id="ARBA00004370"/>
    </source>
</evidence>
<dbReference type="GO" id="GO:0005886">
    <property type="term" value="C:plasma membrane"/>
    <property type="evidence" value="ECO:0007669"/>
    <property type="project" value="UniProtKB-SubCell"/>
</dbReference>
<dbReference type="HAMAP" id="MF_00911">
    <property type="entry name" value="FtsQ_subfam"/>
    <property type="match status" value="1"/>
</dbReference>
<comment type="subcellular location">
    <subcellularLocation>
        <location evidence="9">Cell inner membrane</location>
        <topology evidence="9">Single-pass type II membrane protein</topology>
    </subcellularLocation>
    <subcellularLocation>
        <location evidence="1">Membrane</location>
    </subcellularLocation>
    <text evidence="9">Localizes to the division septum.</text>
</comment>
<feature type="domain" description="POTRA" evidence="10">
    <location>
        <begin position="95"/>
        <end position="163"/>
    </location>
</feature>
<dbReference type="GO" id="GO:0043093">
    <property type="term" value="P:FtsZ-dependent cytokinesis"/>
    <property type="evidence" value="ECO:0007669"/>
    <property type="project" value="UniProtKB-UniRule"/>
</dbReference>
<evidence type="ECO:0000256" key="6">
    <source>
        <dbReference type="ARBA" id="ARBA00022989"/>
    </source>
</evidence>
<dbReference type="InterPro" id="IPR045335">
    <property type="entry name" value="FtsQ_C_sf"/>
</dbReference>
<evidence type="ECO:0000256" key="3">
    <source>
        <dbReference type="ARBA" id="ARBA00022519"/>
    </source>
</evidence>
<dbReference type="InterPro" id="IPR013685">
    <property type="entry name" value="POTRA_FtsQ_type"/>
</dbReference>
<dbReference type="AlphaFoldDB" id="A0A937L3J4"/>
<keyword evidence="8 9" id="KW-0131">Cell cycle</keyword>
<dbReference type="InterPro" id="IPR005548">
    <property type="entry name" value="Cell_div_FtsQ/DivIB_C"/>
</dbReference>
<dbReference type="Gene3D" id="3.40.50.11690">
    <property type="entry name" value="Cell division protein FtsQ/DivIB"/>
    <property type="match status" value="1"/>
</dbReference>
<feature type="transmembrane region" description="Helical" evidence="9">
    <location>
        <begin position="55"/>
        <end position="72"/>
    </location>
</feature>
<protein>
    <recommendedName>
        <fullName evidence="9">Cell division protein FtsQ</fullName>
    </recommendedName>
</protein>
<evidence type="ECO:0000256" key="8">
    <source>
        <dbReference type="ARBA" id="ARBA00023306"/>
    </source>
</evidence>
<evidence type="ECO:0000256" key="7">
    <source>
        <dbReference type="ARBA" id="ARBA00023136"/>
    </source>
</evidence>
<name>A0A937L3J4_9PROT</name>